<proteinExistence type="predicted"/>
<name>A0A379K3V0_ECTOL</name>
<dbReference type="Proteomes" id="UP000254084">
    <property type="component" value="Unassembled WGS sequence"/>
</dbReference>
<dbReference type="EMBL" id="UGUW01000004">
    <property type="protein sequence ID" value="SUD59092.1"/>
    <property type="molecule type" value="Genomic_DNA"/>
</dbReference>
<protein>
    <submittedName>
        <fullName evidence="2">Uncharacterized protein</fullName>
    </submittedName>
</protein>
<gene>
    <name evidence="2" type="ORF">NCTC10860_01360</name>
</gene>
<feature type="region of interest" description="Disordered" evidence="1">
    <location>
        <begin position="70"/>
        <end position="101"/>
    </location>
</feature>
<accession>A0A379K3V0</accession>
<evidence type="ECO:0000256" key="1">
    <source>
        <dbReference type="SAM" id="MobiDB-lite"/>
    </source>
</evidence>
<evidence type="ECO:0000313" key="3">
    <source>
        <dbReference type="Proteomes" id="UP000254084"/>
    </source>
</evidence>
<sequence length="101" mass="11212">MAGKALKTITHENVVITLPVAITLPDTHGLLALCKRGDLRFVQENALRQVGAAQLHAGDQIHLGLLSERRRSQERQQTQDPFVHAHSLQERSASPSLEELF</sequence>
<evidence type="ECO:0000313" key="2">
    <source>
        <dbReference type="EMBL" id="SUD59092.1"/>
    </source>
</evidence>
<dbReference type="AlphaFoldDB" id="A0A379K3V0"/>
<organism evidence="2 3">
    <name type="scientific">Ectopseudomonas oleovorans</name>
    <name type="common">Pseudomonas oleovorans</name>
    <dbReference type="NCBI Taxonomy" id="301"/>
    <lineage>
        <taxon>Bacteria</taxon>
        <taxon>Pseudomonadati</taxon>
        <taxon>Pseudomonadota</taxon>
        <taxon>Gammaproteobacteria</taxon>
        <taxon>Pseudomonadales</taxon>
        <taxon>Pseudomonadaceae</taxon>
        <taxon>Ectopseudomonas</taxon>
    </lineage>
</organism>
<reference evidence="2 3" key="1">
    <citation type="submission" date="2018-06" db="EMBL/GenBank/DDBJ databases">
        <authorList>
            <consortium name="Pathogen Informatics"/>
            <person name="Doyle S."/>
        </authorList>
    </citation>
    <scope>NUCLEOTIDE SEQUENCE [LARGE SCALE GENOMIC DNA]</scope>
    <source>
        <strain evidence="2 3">NCTC10860</strain>
    </source>
</reference>